<feature type="domain" description="VanZ-like" evidence="2">
    <location>
        <begin position="35"/>
        <end position="121"/>
    </location>
</feature>
<name>A0ABW5N062_9FLAO</name>
<accession>A0ABW5N062</accession>
<dbReference type="NCBIfam" id="NF037970">
    <property type="entry name" value="vanZ_1"/>
    <property type="match status" value="1"/>
</dbReference>
<keyword evidence="1" id="KW-1133">Transmembrane helix</keyword>
<keyword evidence="1" id="KW-0472">Membrane</keyword>
<protein>
    <submittedName>
        <fullName evidence="3">VanZ family protein</fullName>
    </submittedName>
</protein>
<gene>
    <name evidence="3" type="ORF">ACFSQJ_16105</name>
</gene>
<dbReference type="PANTHER" id="PTHR28008">
    <property type="entry name" value="DOMAIN PROTEIN, PUTATIVE (AFU_ORTHOLOGUE AFUA_3G10980)-RELATED"/>
    <property type="match status" value="1"/>
</dbReference>
<feature type="transmembrane region" description="Helical" evidence="1">
    <location>
        <begin position="42"/>
        <end position="61"/>
    </location>
</feature>
<dbReference type="EMBL" id="JBHULB010000079">
    <property type="protein sequence ID" value="MFD2588461.1"/>
    <property type="molecule type" value="Genomic_DNA"/>
</dbReference>
<reference evidence="4" key="1">
    <citation type="journal article" date="2019" name="Int. J. Syst. Evol. Microbiol.">
        <title>The Global Catalogue of Microorganisms (GCM) 10K type strain sequencing project: providing services to taxonomists for standard genome sequencing and annotation.</title>
        <authorList>
            <consortium name="The Broad Institute Genomics Platform"/>
            <consortium name="The Broad Institute Genome Sequencing Center for Infectious Disease"/>
            <person name="Wu L."/>
            <person name="Ma J."/>
        </authorList>
    </citation>
    <scope>NUCLEOTIDE SEQUENCE [LARGE SCALE GENOMIC DNA]</scope>
    <source>
        <strain evidence="4">KCTC 52368</strain>
    </source>
</reference>
<sequence>MHKKHLFTTLFLSWVVLITSLSLFSFSGFDNAIGIGMPHMDKITHFVFHLGFVVLGYLFMKERAKGLFNEQQALLKIVIAAIVYGLLIEALQYMMPFGRVAEISDVLANVGGAIFGCLLIKKYFSLSEKLK</sequence>
<keyword evidence="4" id="KW-1185">Reference proteome</keyword>
<comment type="caution">
    <text evidence="3">The sequence shown here is derived from an EMBL/GenBank/DDBJ whole genome shotgun (WGS) entry which is preliminary data.</text>
</comment>
<dbReference type="PANTHER" id="PTHR28008:SF1">
    <property type="entry name" value="DOMAIN PROTEIN, PUTATIVE (AFU_ORTHOLOGUE AFUA_3G10980)-RELATED"/>
    <property type="match status" value="1"/>
</dbReference>
<proteinExistence type="predicted"/>
<evidence type="ECO:0000313" key="3">
    <source>
        <dbReference type="EMBL" id="MFD2588461.1"/>
    </source>
</evidence>
<evidence type="ECO:0000313" key="4">
    <source>
        <dbReference type="Proteomes" id="UP001597526"/>
    </source>
</evidence>
<dbReference type="RefSeq" id="WP_377767991.1">
    <property type="nucleotide sequence ID" value="NZ_JBHULB010000079.1"/>
</dbReference>
<evidence type="ECO:0000259" key="2">
    <source>
        <dbReference type="Pfam" id="PF04892"/>
    </source>
</evidence>
<dbReference type="Pfam" id="PF04892">
    <property type="entry name" value="VanZ"/>
    <property type="match status" value="1"/>
</dbReference>
<dbReference type="InterPro" id="IPR006976">
    <property type="entry name" value="VanZ-like"/>
</dbReference>
<feature type="transmembrane region" description="Helical" evidence="1">
    <location>
        <begin position="73"/>
        <end position="94"/>
    </location>
</feature>
<keyword evidence="1" id="KW-0812">Transmembrane</keyword>
<dbReference type="Proteomes" id="UP001597526">
    <property type="component" value="Unassembled WGS sequence"/>
</dbReference>
<evidence type="ECO:0000256" key="1">
    <source>
        <dbReference type="SAM" id="Phobius"/>
    </source>
</evidence>
<organism evidence="3 4">
    <name type="scientific">Croceitalea marina</name>
    <dbReference type="NCBI Taxonomy" id="1775166"/>
    <lineage>
        <taxon>Bacteria</taxon>
        <taxon>Pseudomonadati</taxon>
        <taxon>Bacteroidota</taxon>
        <taxon>Flavobacteriia</taxon>
        <taxon>Flavobacteriales</taxon>
        <taxon>Flavobacteriaceae</taxon>
        <taxon>Croceitalea</taxon>
    </lineage>
</organism>
<feature type="transmembrane region" description="Helical" evidence="1">
    <location>
        <begin position="106"/>
        <end position="124"/>
    </location>
</feature>